<organism evidence="2 3">
    <name type="scientific">Thermococcus camini</name>
    <dbReference type="NCBI Taxonomy" id="2016373"/>
    <lineage>
        <taxon>Archaea</taxon>
        <taxon>Methanobacteriati</taxon>
        <taxon>Methanobacteriota</taxon>
        <taxon>Thermococci</taxon>
        <taxon>Thermococcales</taxon>
        <taxon>Thermococcaceae</taxon>
        <taxon>Thermococcus</taxon>
    </lineage>
</organism>
<reference evidence="2 3" key="1">
    <citation type="submission" date="2020-09" db="EMBL/GenBank/DDBJ databases">
        <authorList>
            <person name="Courtine D."/>
        </authorList>
    </citation>
    <scope>NUCLEOTIDE SEQUENCE [LARGE SCALE GENOMIC DNA]</scope>
    <source>
        <strain evidence="2 3">IRI35c</strain>
    </source>
</reference>
<evidence type="ECO:0000256" key="1">
    <source>
        <dbReference type="SAM" id="MobiDB-lite"/>
    </source>
</evidence>
<dbReference type="Pfam" id="PF10096">
    <property type="entry name" value="DUF2334"/>
    <property type="match status" value="1"/>
</dbReference>
<keyword evidence="3" id="KW-1185">Reference proteome</keyword>
<feature type="region of interest" description="Disordered" evidence="1">
    <location>
        <begin position="34"/>
        <end position="62"/>
    </location>
</feature>
<dbReference type="KEGG" id="tcq:TIRI35C_0541"/>
<evidence type="ECO:0000313" key="3">
    <source>
        <dbReference type="Proteomes" id="UP000516304"/>
    </source>
</evidence>
<gene>
    <name evidence="2" type="ORF">TIRI35C_0541</name>
</gene>
<dbReference type="RefSeq" id="WP_246454665.1">
    <property type="nucleotide sequence ID" value="NZ_LR881183.1"/>
</dbReference>
<sequence length="281" mass="32079">MNPLGTRHLALMLITLTILAVVAGSVTRDAPYTPPRDGGFFHRTDQNESAPGITAGREERKTPNERPLILVHDVTPYYFDDIRQIIAVLDEYNCSNRTVLFVIPVFDTTHYGDEWSLRNHPDFVNYLHELQRRGYRVELHGYGHTYHEFNCSYETANEKLDNATALMSSLGFSNLTLFLPPAWALNNESLRAVLEHNLTVVMPNWLILPNGIKKRIWNREYTWYIGEDQVAGRLSVALHDYRKASEDGIPFYLSVHPGVVNYGGGLDFLRAFLRIICGQKS</sequence>
<dbReference type="AlphaFoldDB" id="A0A7G2D964"/>
<dbReference type="Proteomes" id="UP000516304">
    <property type="component" value="Chromosome TIRI35C"/>
</dbReference>
<dbReference type="InterPro" id="IPR018763">
    <property type="entry name" value="DUF2334"/>
</dbReference>
<dbReference type="EMBL" id="LR881183">
    <property type="protein sequence ID" value="CAD5243695.1"/>
    <property type="molecule type" value="Genomic_DNA"/>
</dbReference>
<name>A0A7G2D964_9EURY</name>
<dbReference type="InterPro" id="IPR011330">
    <property type="entry name" value="Glyco_hydro/deAcase_b/a-brl"/>
</dbReference>
<dbReference type="GO" id="GO:0005975">
    <property type="term" value="P:carbohydrate metabolic process"/>
    <property type="evidence" value="ECO:0007669"/>
    <property type="project" value="InterPro"/>
</dbReference>
<dbReference type="SUPFAM" id="SSF88713">
    <property type="entry name" value="Glycoside hydrolase/deacetylase"/>
    <property type="match status" value="1"/>
</dbReference>
<dbReference type="GeneID" id="58918275"/>
<evidence type="ECO:0000313" key="2">
    <source>
        <dbReference type="EMBL" id="CAD5243695.1"/>
    </source>
</evidence>
<dbReference type="Gene3D" id="3.20.20.370">
    <property type="entry name" value="Glycoside hydrolase/deacetylase"/>
    <property type="match status" value="1"/>
</dbReference>
<accession>A0A7G2D964</accession>
<protein>
    <submittedName>
        <fullName evidence="2">Polysaccharide deacetylase</fullName>
    </submittedName>
</protein>
<dbReference type="CDD" id="cd10921">
    <property type="entry name" value="CE4_MJ0505_like"/>
    <property type="match status" value="1"/>
</dbReference>
<proteinExistence type="predicted"/>